<keyword evidence="6" id="KW-1185">Reference proteome</keyword>
<evidence type="ECO:0000256" key="3">
    <source>
        <dbReference type="SAM" id="SignalP"/>
    </source>
</evidence>
<dbReference type="SUPFAM" id="SSF53756">
    <property type="entry name" value="UDP-Glycosyltransferase/glycogen phosphorylase"/>
    <property type="match status" value="1"/>
</dbReference>
<dbReference type="InterPro" id="IPR001296">
    <property type="entry name" value="Glyco_trans_1"/>
</dbReference>
<feature type="chain" id="PRO_5008060336" description="Glycosyl transferase family 1 domain-containing protein" evidence="3">
    <location>
        <begin position="23"/>
        <end position="756"/>
    </location>
</feature>
<dbReference type="EMBL" id="LTDL01000038">
    <property type="protein sequence ID" value="OAG29955.1"/>
    <property type="molecule type" value="Genomic_DNA"/>
</dbReference>
<evidence type="ECO:0000259" key="4">
    <source>
        <dbReference type="Pfam" id="PF00534"/>
    </source>
</evidence>
<proteinExistence type="predicted"/>
<dbReference type="Pfam" id="PF00534">
    <property type="entry name" value="Glycos_transf_1"/>
    <property type="match status" value="1"/>
</dbReference>
<name>A0A177EDD0_9MICR</name>
<evidence type="ECO:0000313" key="5">
    <source>
        <dbReference type="EMBL" id="OAG29955.1"/>
    </source>
</evidence>
<feature type="compositionally biased region" description="Polar residues" evidence="2">
    <location>
        <begin position="731"/>
        <end position="748"/>
    </location>
</feature>
<organism evidence="5 6">
    <name type="scientific">Nematocida displodere</name>
    <dbReference type="NCBI Taxonomy" id="1805483"/>
    <lineage>
        <taxon>Eukaryota</taxon>
        <taxon>Fungi</taxon>
        <taxon>Fungi incertae sedis</taxon>
        <taxon>Microsporidia</taxon>
        <taxon>Nematocida</taxon>
    </lineage>
</organism>
<dbReference type="Proteomes" id="UP000185944">
    <property type="component" value="Unassembled WGS sequence"/>
</dbReference>
<dbReference type="STRING" id="1805483.A0A177EDD0"/>
<feature type="domain" description="Glycosyl transferase family 1" evidence="4">
    <location>
        <begin position="205"/>
        <end position="400"/>
    </location>
</feature>
<evidence type="ECO:0000256" key="2">
    <source>
        <dbReference type="SAM" id="MobiDB-lite"/>
    </source>
</evidence>
<dbReference type="AlphaFoldDB" id="A0A177EDD0"/>
<feature type="compositionally biased region" description="Basic and acidic residues" evidence="2">
    <location>
        <begin position="720"/>
        <end position="730"/>
    </location>
</feature>
<gene>
    <name evidence="5" type="ORF">NEDG_01502</name>
</gene>
<keyword evidence="1" id="KW-0328">Glycosyltransferase</keyword>
<dbReference type="GeneID" id="93647852"/>
<feature type="region of interest" description="Disordered" evidence="2">
    <location>
        <begin position="720"/>
        <end position="756"/>
    </location>
</feature>
<dbReference type="OrthoDB" id="2195151at2759"/>
<reference evidence="5 6" key="1">
    <citation type="submission" date="2016-02" db="EMBL/GenBank/DDBJ databases">
        <title>Discovery of a natural microsporidian pathogen with a broad tissue tropism in Caenorhabditis elegans.</title>
        <authorList>
            <person name="Luallen R.J."/>
            <person name="Reinke A.W."/>
            <person name="Tong L."/>
            <person name="Botts M.R."/>
            <person name="Felix M.-A."/>
            <person name="Troemel E.R."/>
        </authorList>
    </citation>
    <scope>NUCLEOTIDE SEQUENCE [LARGE SCALE GENOMIC DNA]</scope>
    <source>
        <strain evidence="5 6">JUm2807</strain>
    </source>
</reference>
<dbReference type="GO" id="GO:0016757">
    <property type="term" value="F:glycosyltransferase activity"/>
    <property type="evidence" value="ECO:0007669"/>
    <property type="project" value="UniProtKB-KW"/>
</dbReference>
<accession>A0A177EDD0</accession>
<dbReference type="Gene3D" id="3.40.50.2000">
    <property type="entry name" value="Glycogen Phosphorylase B"/>
    <property type="match status" value="1"/>
</dbReference>
<protein>
    <recommendedName>
        <fullName evidence="4">Glycosyl transferase family 1 domain-containing protein</fullName>
    </recommendedName>
</protein>
<evidence type="ECO:0000313" key="6">
    <source>
        <dbReference type="Proteomes" id="UP000185944"/>
    </source>
</evidence>
<comment type="caution">
    <text evidence="5">The sequence shown here is derived from an EMBL/GenBank/DDBJ whole genome shotgun (WGS) entry which is preliminary data.</text>
</comment>
<keyword evidence="3" id="KW-0732">Signal</keyword>
<keyword evidence="1" id="KW-0808">Transferase</keyword>
<dbReference type="PANTHER" id="PTHR12526">
    <property type="entry name" value="GLYCOSYLTRANSFERASE"/>
    <property type="match status" value="1"/>
</dbReference>
<dbReference type="VEuPathDB" id="MicrosporidiaDB:NEDG_01502"/>
<sequence length="756" mass="83971">MKPVYAMAVAALCTLGLESVLALKRIRVAVFSTYPPSDCGIAQLTKNMMTAIKQTAKDRVYIEILSVEKNEAPTPPPPSPGITVRHYRLLPATEKETILGIASYINQKKFNVLFVHHDFGLLHRPASYNTLLKRISPAIRILTVIHTGAPYPTLEKRELVQNLAERSHALIALGWKVKYALHHFYGIPEFKIIYLPYGTQLANVKALKTRTERVTLLMSGVMRERKGVHEALQALKILKDRSQLDNIHLLIVGKDCNQGAFMKDVLAKAEELGVRSCITWNYGFADDETFAVCHKKADIYLAPFIDGVPTTGTLSFAMAAGLPVIASAFGMSGELLGLNAAVPEFSAGSLKDNQKSGFVRYTPYGAIIPIGDAQSLANAIHRLATDKKLRRKKGAAAKKRAAKLTWNNVSKGLVSYLFTKKLPKSLMVDRFRKNMFRTRSRWNGRRVVNLNGKRIAQVPNGAYSLYLDSFVSINALVQDMKVEELSVRLIEYTEDTKDVSGLFSEEAFIYAKGGGKMPDILGFSELTASVGQHIQVVASERQKSIFKRKQSVVVSTPNLVFRVVPGPENAVSLIIYGISRFAGASGLLGVSTMQRFSALHQNGEHLPTSTWKLPGWDKHIFSVRHTLQQPSWLKGNFYGLSSKTKRRHRDPRGAVLAFSPRLETLFLSSRKGNQVRKILLANWNNNRILFDLPAPSAHPSLKKVSLEVYIIAHLILESKQKTVRAPKPESKNTNPNPNQPESKNTNPNPNQPESPG</sequence>
<evidence type="ECO:0000256" key="1">
    <source>
        <dbReference type="ARBA" id="ARBA00022676"/>
    </source>
</evidence>
<dbReference type="RefSeq" id="XP_067544507.1">
    <property type="nucleotide sequence ID" value="XM_067688920.1"/>
</dbReference>
<feature type="signal peptide" evidence="3">
    <location>
        <begin position="1"/>
        <end position="22"/>
    </location>
</feature>